<dbReference type="SUPFAM" id="SSF52540">
    <property type="entry name" value="P-loop containing nucleoside triphosphate hydrolases"/>
    <property type="match status" value="1"/>
</dbReference>
<organism evidence="1 2">
    <name type="scientific">Pseudotamlana carrageenivorans</name>
    <dbReference type="NCBI Taxonomy" id="2069432"/>
    <lineage>
        <taxon>Bacteria</taxon>
        <taxon>Pseudomonadati</taxon>
        <taxon>Bacteroidota</taxon>
        <taxon>Flavobacteriia</taxon>
        <taxon>Flavobacteriales</taxon>
        <taxon>Flavobacteriaceae</taxon>
        <taxon>Pseudotamlana</taxon>
    </lineage>
</organism>
<dbReference type="EMBL" id="CP025938">
    <property type="protein sequence ID" value="AUS04405.1"/>
    <property type="molecule type" value="Genomic_DNA"/>
</dbReference>
<reference evidence="2" key="1">
    <citation type="submission" date="2018-01" db="EMBL/GenBank/DDBJ databases">
        <title>Complete genome of Tamlana sp. UJ94.</title>
        <authorList>
            <person name="Jung J."/>
            <person name="Chung D."/>
            <person name="Bae S.S."/>
            <person name="Baek K."/>
        </authorList>
    </citation>
    <scope>NUCLEOTIDE SEQUENCE [LARGE SCALE GENOMIC DNA]</scope>
    <source>
        <strain evidence="2">UJ94</strain>
    </source>
</reference>
<dbReference type="AlphaFoldDB" id="A0A2I7SET3"/>
<gene>
    <name evidence="1" type="ORF">C1A40_02465</name>
</gene>
<evidence type="ECO:0000313" key="2">
    <source>
        <dbReference type="Proteomes" id="UP000236592"/>
    </source>
</evidence>
<accession>A0A2I7SET3</accession>
<protein>
    <submittedName>
        <fullName evidence="1">Uncharacterized protein</fullName>
    </submittedName>
</protein>
<keyword evidence="2" id="KW-1185">Reference proteome</keyword>
<dbReference type="Gene3D" id="3.40.50.300">
    <property type="entry name" value="P-loop containing nucleotide triphosphate hydrolases"/>
    <property type="match status" value="1"/>
</dbReference>
<name>A0A2I7SET3_9FLAO</name>
<dbReference type="Proteomes" id="UP000236592">
    <property type="component" value="Chromosome"/>
</dbReference>
<dbReference type="InterPro" id="IPR027417">
    <property type="entry name" value="P-loop_NTPase"/>
</dbReference>
<proteinExistence type="predicted"/>
<dbReference type="KEGG" id="taj:C1A40_02465"/>
<sequence>MFFILRKSCFCIFFLYICNVKKYVYAYILTLKTYKINLLNDNGKKMKNIIITGKQGSGKTFLGEKIAETSNSVTVRFNHPNLKKAFKGVLKKIEEPIDCIIIEEFAPELYKEKHIRYLLDFKLINLVVITDAPKEFFKKFNLKNFRHVETSY</sequence>
<evidence type="ECO:0000313" key="1">
    <source>
        <dbReference type="EMBL" id="AUS04405.1"/>
    </source>
</evidence>